<feature type="transmembrane region" description="Helical" evidence="7">
    <location>
        <begin position="324"/>
        <end position="353"/>
    </location>
</feature>
<feature type="domain" description="TRAP C4-dicarboxylate transport system permease DctM subunit" evidence="8">
    <location>
        <begin position="15"/>
        <end position="426"/>
    </location>
</feature>
<feature type="transmembrane region" description="Helical" evidence="7">
    <location>
        <begin position="175"/>
        <end position="199"/>
    </location>
</feature>
<comment type="subunit">
    <text evidence="7">The complex comprises the extracytoplasmic solute receptor protein and the two transmembrane proteins.</text>
</comment>
<keyword evidence="2" id="KW-1003">Cell membrane</keyword>
<dbReference type="InterPro" id="IPR010656">
    <property type="entry name" value="DctM"/>
</dbReference>
<dbReference type="PANTHER" id="PTHR33362:SF5">
    <property type="entry name" value="C4-DICARBOXYLATE TRAP TRANSPORTER LARGE PERMEASE PROTEIN DCTM"/>
    <property type="match status" value="1"/>
</dbReference>
<evidence type="ECO:0000256" key="1">
    <source>
        <dbReference type="ARBA" id="ARBA00004429"/>
    </source>
</evidence>
<keyword evidence="5 7" id="KW-1133">Transmembrane helix</keyword>
<proteinExistence type="inferred from homology"/>
<feature type="transmembrane region" description="Helical" evidence="7">
    <location>
        <begin position="406"/>
        <end position="430"/>
    </location>
</feature>
<dbReference type="Pfam" id="PF06808">
    <property type="entry name" value="DctM"/>
    <property type="match status" value="1"/>
</dbReference>
<dbReference type="InterPro" id="IPR004681">
    <property type="entry name" value="TRAP_DctM"/>
</dbReference>
<dbReference type="EMBL" id="JBHTJT010000058">
    <property type="protein sequence ID" value="MFD0982529.1"/>
    <property type="molecule type" value="Genomic_DNA"/>
</dbReference>
<comment type="function">
    <text evidence="7">Part of the tripartite ATP-independent periplasmic (TRAP) transport system.</text>
</comment>
<feature type="transmembrane region" description="Helical" evidence="7">
    <location>
        <begin position="281"/>
        <end position="304"/>
    </location>
</feature>
<keyword evidence="6 7" id="KW-0472">Membrane</keyword>
<gene>
    <name evidence="9" type="ORF">ACFQ2S_23100</name>
</gene>
<evidence type="ECO:0000256" key="2">
    <source>
        <dbReference type="ARBA" id="ARBA00022475"/>
    </source>
</evidence>
<evidence type="ECO:0000313" key="10">
    <source>
        <dbReference type="Proteomes" id="UP001597108"/>
    </source>
</evidence>
<sequence>MAELSDPVIFGILLTLLIALLAAGVWVALSLMIMAFVAIVAFSNAPAGLVLATTLWGHSHSWPLAALPLFILMGEILLRSRLSEDMFSGLAPWLTRLPGRLLHVNVLGCAIFAAVSGSSAATAATIGRMSVPELKERGYPESLILGTLAGSATLGFLIPPSIILIVYGVATEQSIARLFIAGILPGAMLVALFGGYVMVRAWMAPDSIPKEDDTMSLREKIVASRRLLPVMLLIIGVIGTIYTGVASPTDAAAVGVVLATVLAIMTGSFGRKEFVEALMSATRTSCMIALILFGAGFLAIAMGFTGIPRNLAAWIGTFDLSPNALLAVLTVFFVLLGCFLDGISVVVLTTSIILPIVQAVGIDPLWFGIFLVLVVEMSQITPPVGFNLFVIQGLTGQDILRVARAALPFFLLLMLGLLLITVFPGIVTMLPNAMGN</sequence>
<evidence type="ECO:0000256" key="5">
    <source>
        <dbReference type="ARBA" id="ARBA00022989"/>
    </source>
</evidence>
<feature type="transmembrane region" description="Helical" evidence="7">
    <location>
        <begin position="64"/>
        <end position="82"/>
    </location>
</feature>
<evidence type="ECO:0000256" key="4">
    <source>
        <dbReference type="ARBA" id="ARBA00022692"/>
    </source>
</evidence>
<feature type="transmembrane region" description="Helical" evidence="7">
    <location>
        <begin position="143"/>
        <end position="169"/>
    </location>
</feature>
<feature type="transmembrane region" description="Helical" evidence="7">
    <location>
        <begin position="227"/>
        <end position="245"/>
    </location>
</feature>
<dbReference type="PANTHER" id="PTHR33362">
    <property type="entry name" value="SIALIC ACID TRAP TRANSPORTER PERMEASE PROTEIN SIAT-RELATED"/>
    <property type="match status" value="1"/>
</dbReference>
<keyword evidence="3 7" id="KW-0997">Cell inner membrane</keyword>
<keyword evidence="10" id="KW-1185">Reference proteome</keyword>
<comment type="subcellular location">
    <subcellularLocation>
        <location evidence="1 7">Cell inner membrane</location>
        <topology evidence="1 7">Multi-pass membrane protein</topology>
    </subcellularLocation>
</comment>
<feature type="transmembrane region" description="Helical" evidence="7">
    <location>
        <begin position="102"/>
        <end position="123"/>
    </location>
</feature>
<evidence type="ECO:0000256" key="6">
    <source>
        <dbReference type="ARBA" id="ARBA00023136"/>
    </source>
</evidence>
<feature type="transmembrane region" description="Helical" evidence="7">
    <location>
        <begin position="7"/>
        <end position="27"/>
    </location>
</feature>
<feature type="transmembrane region" description="Helical" evidence="7">
    <location>
        <begin position="251"/>
        <end position="269"/>
    </location>
</feature>
<dbReference type="Proteomes" id="UP001597108">
    <property type="component" value="Unassembled WGS sequence"/>
</dbReference>
<comment type="caution">
    <text evidence="9">The sequence shown here is derived from an EMBL/GenBank/DDBJ whole genome shotgun (WGS) entry which is preliminary data.</text>
</comment>
<keyword evidence="7" id="KW-0813">Transport</keyword>
<reference evidence="10" key="1">
    <citation type="journal article" date="2019" name="Int. J. Syst. Evol. Microbiol.">
        <title>The Global Catalogue of Microorganisms (GCM) 10K type strain sequencing project: providing services to taxonomists for standard genome sequencing and annotation.</title>
        <authorList>
            <consortium name="The Broad Institute Genomics Platform"/>
            <consortium name="The Broad Institute Genome Sequencing Center for Infectious Disease"/>
            <person name="Wu L."/>
            <person name="Ma J."/>
        </authorList>
    </citation>
    <scope>NUCLEOTIDE SEQUENCE [LARGE SCALE GENOMIC DNA]</scope>
    <source>
        <strain evidence="10">CCUG 60524</strain>
    </source>
</reference>
<keyword evidence="4 7" id="KW-0812">Transmembrane</keyword>
<dbReference type="PIRSF" id="PIRSF006066">
    <property type="entry name" value="HI0050"/>
    <property type="match status" value="1"/>
</dbReference>
<dbReference type="NCBIfam" id="TIGR00786">
    <property type="entry name" value="dctM"/>
    <property type="match status" value="1"/>
</dbReference>
<name>A0ABW3IXL0_9RHOB</name>
<protein>
    <recommendedName>
        <fullName evidence="7">TRAP transporter large permease protein</fullName>
    </recommendedName>
</protein>
<accession>A0ABW3IXL0</accession>
<organism evidence="9 10">
    <name type="scientific">Tropicimonas aquimaris</name>
    <dbReference type="NCBI Taxonomy" id="914152"/>
    <lineage>
        <taxon>Bacteria</taxon>
        <taxon>Pseudomonadati</taxon>
        <taxon>Pseudomonadota</taxon>
        <taxon>Alphaproteobacteria</taxon>
        <taxon>Rhodobacterales</taxon>
        <taxon>Roseobacteraceae</taxon>
        <taxon>Tropicimonas</taxon>
    </lineage>
</organism>
<feature type="transmembrane region" description="Helical" evidence="7">
    <location>
        <begin position="33"/>
        <end position="52"/>
    </location>
</feature>
<evidence type="ECO:0000313" key="9">
    <source>
        <dbReference type="EMBL" id="MFD0982529.1"/>
    </source>
</evidence>
<comment type="similarity">
    <text evidence="7">Belongs to the TRAP transporter large permease family.</text>
</comment>
<dbReference type="RefSeq" id="WP_386078617.1">
    <property type="nucleotide sequence ID" value="NZ_JBHTJT010000058.1"/>
</dbReference>
<evidence type="ECO:0000256" key="7">
    <source>
        <dbReference type="RuleBase" id="RU369079"/>
    </source>
</evidence>
<evidence type="ECO:0000256" key="3">
    <source>
        <dbReference type="ARBA" id="ARBA00022519"/>
    </source>
</evidence>
<evidence type="ECO:0000259" key="8">
    <source>
        <dbReference type="Pfam" id="PF06808"/>
    </source>
</evidence>